<dbReference type="RefSeq" id="WP_138578638.1">
    <property type="nucleotide sequence ID" value="NZ_CP040822.1"/>
</dbReference>
<feature type="region of interest" description="Disordered" evidence="1">
    <location>
        <begin position="287"/>
        <end position="370"/>
    </location>
</feature>
<feature type="compositionally biased region" description="Basic and acidic residues" evidence="1">
    <location>
        <begin position="151"/>
        <end position="168"/>
    </location>
</feature>
<evidence type="ECO:0008006" key="4">
    <source>
        <dbReference type="Google" id="ProtNLM"/>
    </source>
</evidence>
<sequence>MSVQVRSGHGPAPSPGPQAAGLRARAAALAWSVLLPALVLCALILPAAAQAPLLLRAGDQSRMSRLVLDLPPGTPWSTDQDGRTVMVRFPGIALDFDTRAIFPDRRASRVLSAQVRNEVTGTILFLTLACDCTAESFALGPRKLIIDVRDRTSPKDAAEAPRAPEGRVEGNVAAEAPSREAPPAGAAPAARTAAAPEAQAPAGTAPSAQAPAPPPPAGAAPPADPAAALAHAPDGDVPVPTPMPRPETRPALKGDDLAAIEAARSRLMEKLARAAEQGLVEFRTPEAGAEAAEGQAPSAAAAAEAEPGMPEETAGADGADQPADAAQATEGPAAAPSPEDGPALTVTTARERDRAADTEGAAPPPPYCLPEEALDITSWASSEPVVTQIAEARAGLIGEFDRPDPEAVSRLVRLYIHYGFGLEAQDLLDNMGTQIPRSALLRDLARVVEGGTPLPDGPLALQVGCPGRAGFWGLLAATDPETGTVPPGIPVPDTTTLRDVFSEFPAVPRRLLGPRMALGLLDLGREADAGLVLSLTAVHPGDPGDAYEYARAKLLEAQGAPEAAEVIYRQLIDDNRPNAPAAMIALTESRLQRGLPPPGAMAADLAGQARQVRRTEQGRRLEAAEIEARAASGELDRALRLIADDLAETPGRGAELREAAARVLARSRAPEADPASYAAAVLAHRTLLSEGPEADPARLIVADELTRIGLPNAALDILGPTLSRGAPEARLAAARAHDLLGESTPTLDLLEGMAGPDVARLRAAALARRQDYAGARIALAGAGDRQREATLAFAAGDWAAALEAPDPVARTMAAYMAGLGPEAANLPGAADVAAPLAAFLATPVPEDEISLAGARQTIDLSRSARALITETLGLPPPAQAPGG</sequence>
<dbReference type="AlphaFoldDB" id="A0A5B8G5V0"/>
<evidence type="ECO:0000313" key="2">
    <source>
        <dbReference type="EMBL" id="QDL94762.1"/>
    </source>
</evidence>
<feature type="compositionally biased region" description="Pro residues" evidence="1">
    <location>
        <begin position="211"/>
        <end position="224"/>
    </location>
</feature>
<dbReference type="EMBL" id="CP040822">
    <property type="protein sequence ID" value="QDL94762.1"/>
    <property type="molecule type" value="Genomic_DNA"/>
</dbReference>
<feature type="compositionally biased region" description="Basic and acidic residues" evidence="1">
    <location>
        <begin position="246"/>
        <end position="255"/>
    </location>
</feature>
<evidence type="ECO:0000313" key="3">
    <source>
        <dbReference type="Proteomes" id="UP000305888"/>
    </source>
</evidence>
<feature type="region of interest" description="Disordered" evidence="1">
    <location>
        <begin position="151"/>
        <end position="255"/>
    </location>
</feature>
<gene>
    <name evidence="2" type="ORF">FDP22_23095</name>
</gene>
<feature type="compositionally biased region" description="Low complexity" evidence="1">
    <location>
        <begin position="287"/>
        <end position="336"/>
    </location>
</feature>
<name>A0A5B8G5V0_9RHOB</name>
<keyword evidence="3" id="KW-1185">Reference proteome</keyword>
<organism evidence="2 3">
    <name type="scientific">Paroceanicella profunda</name>
    <dbReference type="NCBI Taxonomy" id="2579971"/>
    <lineage>
        <taxon>Bacteria</taxon>
        <taxon>Pseudomonadati</taxon>
        <taxon>Pseudomonadota</taxon>
        <taxon>Alphaproteobacteria</taxon>
        <taxon>Rhodobacterales</taxon>
        <taxon>Paracoccaceae</taxon>
        <taxon>Paroceanicella</taxon>
    </lineage>
</organism>
<proteinExistence type="predicted"/>
<protein>
    <recommendedName>
        <fullName evidence="4">Tetratricopeptide repeat protein</fullName>
    </recommendedName>
</protein>
<accession>A0A5B8G5V0</accession>
<keyword evidence="2" id="KW-0614">Plasmid</keyword>
<feature type="compositionally biased region" description="Low complexity" evidence="1">
    <location>
        <begin position="173"/>
        <end position="210"/>
    </location>
</feature>
<dbReference type="Proteomes" id="UP000305888">
    <property type="component" value="Plasmid pD4M1D"/>
</dbReference>
<geneLocation type="plasmid" evidence="3">
    <name>pd4m1d</name>
</geneLocation>
<dbReference type="KEGG" id="ppru:FDP22_23095"/>
<evidence type="ECO:0000256" key="1">
    <source>
        <dbReference type="SAM" id="MobiDB-lite"/>
    </source>
</evidence>
<dbReference type="OrthoDB" id="7847197at2"/>
<reference evidence="2 3" key="1">
    <citation type="submission" date="2019-06" db="EMBL/GenBank/DDBJ databases">
        <title>Genome sequence of Rhodobacteraceae bacterium D4M1.</title>
        <authorList>
            <person name="Cao J."/>
        </authorList>
    </citation>
    <scope>NUCLEOTIDE SEQUENCE [LARGE SCALE GENOMIC DNA]</scope>
    <source>
        <strain evidence="2 3">D4M1</strain>
        <plasmid evidence="3">pd4m1d</plasmid>
    </source>
</reference>